<dbReference type="EMBL" id="JAUSUG010000038">
    <property type="protein sequence ID" value="MDQ0257927.1"/>
    <property type="molecule type" value="Genomic_DNA"/>
</dbReference>
<evidence type="ECO:0000313" key="2">
    <source>
        <dbReference type="Proteomes" id="UP001230005"/>
    </source>
</evidence>
<proteinExistence type="predicted"/>
<dbReference type="Proteomes" id="UP001230005">
    <property type="component" value="Unassembled WGS sequence"/>
</dbReference>
<accession>A0ABU0A358</accession>
<gene>
    <name evidence="1" type="ORF">J2S74_005390</name>
</gene>
<keyword evidence="2" id="KW-1185">Reference proteome</keyword>
<sequence length="61" mass="6717">MITLGTLFVGMAVALLSYNAGVEHAQKRQIEEHVIEPATTFIPEDSDDEIIDLVEEDSGEE</sequence>
<name>A0ABU0A358_9BACI</name>
<protein>
    <submittedName>
        <fullName evidence="1">Uncharacterized protein</fullName>
    </submittedName>
</protein>
<reference evidence="1 2" key="1">
    <citation type="submission" date="2023-07" db="EMBL/GenBank/DDBJ databases">
        <title>Genomic Encyclopedia of Type Strains, Phase IV (KMG-IV): sequencing the most valuable type-strain genomes for metagenomic binning, comparative biology and taxonomic classification.</title>
        <authorList>
            <person name="Goeker M."/>
        </authorList>
    </citation>
    <scope>NUCLEOTIDE SEQUENCE [LARGE SCALE GENOMIC DNA]</scope>
    <source>
        <strain evidence="1 2">DSM 9768</strain>
    </source>
</reference>
<dbReference type="RefSeq" id="WP_307332428.1">
    <property type="nucleotide sequence ID" value="NZ_JAUSUG010000038.1"/>
</dbReference>
<organism evidence="1 2">
    <name type="scientific">Evansella vedderi</name>
    <dbReference type="NCBI Taxonomy" id="38282"/>
    <lineage>
        <taxon>Bacteria</taxon>
        <taxon>Bacillati</taxon>
        <taxon>Bacillota</taxon>
        <taxon>Bacilli</taxon>
        <taxon>Bacillales</taxon>
        <taxon>Bacillaceae</taxon>
        <taxon>Evansella</taxon>
    </lineage>
</organism>
<evidence type="ECO:0000313" key="1">
    <source>
        <dbReference type="EMBL" id="MDQ0257927.1"/>
    </source>
</evidence>
<comment type="caution">
    <text evidence="1">The sequence shown here is derived from an EMBL/GenBank/DDBJ whole genome shotgun (WGS) entry which is preliminary data.</text>
</comment>